<sequence>MALSTQSLFTVQELTDYCIDFLHSSHGDLMACALVHRSWTETSQTHLFHHLSIIDPFTRSASSHLEAADSRWKHLCDVLATSARLRGFVRGLEIDMQGVSVENFNLIFSLSFPRIREVKILGTWTSSAILEAQTLLRLPTVTRVTLGGIFENLVTLAQVLESCSSHLHELSLFLVQITEVALADHPPITKQVAMKHLLLYNSSDAFRWLSSTQCPLVFTELKSLTLDTVSAQTLSQPPLSTLISKIEYLDLQKDPASDTPISLAEFTGLKHLEVAVALNAIDEVPWALGLLKTLPRSNRLEKIGFAVLESSFFDNDSWASYDKQILSSRTPHLKMVQVRFERETTPVLPDPSGTFPLLNALGLVRVCYF</sequence>
<evidence type="ECO:0000313" key="2">
    <source>
        <dbReference type="Proteomes" id="UP001221142"/>
    </source>
</evidence>
<dbReference type="Proteomes" id="UP001221142">
    <property type="component" value="Unassembled WGS sequence"/>
</dbReference>
<keyword evidence="2" id="KW-1185">Reference proteome</keyword>
<accession>A0AAD7BGU2</accession>
<dbReference type="SUPFAM" id="SSF52047">
    <property type="entry name" value="RNI-like"/>
    <property type="match status" value="1"/>
</dbReference>
<organism evidence="1 2">
    <name type="scientific">Roridomyces roridus</name>
    <dbReference type="NCBI Taxonomy" id="1738132"/>
    <lineage>
        <taxon>Eukaryota</taxon>
        <taxon>Fungi</taxon>
        <taxon>Dikarya</taxon>
        <taxon>Basidiomycota</taxon>
        <taxon>Agaricomycotina</taxon>
        <taxon>Agaricomycetes</taxon>
        <taxon>Agaricomycetidae</taxon>
        <taxon>Agaricales</taxon>
        <taxon>Marasmiineae</taxon>
        <taxon>Mycenaceae</taxon>
        <taxon>Roridomyces</taxon>
    </lineage>
</organism>
<protein>
    <submittedName>
        <fullName evidence="1">Uncharacterized protein</fullName>
    </submittedName>
</protein>
<name>A0AAD7BGU2_9AGAR</name>
<dbReference type="AlphaFoldDB" id="A0AAD7BGU2"/>
<reference evidence="1" key="1">
    <citation type="submission" date="2023-03" db="EMBL/GenBank/DDBJ databases">
        <title>Massive genome expansion in bonnet fungi (Mycena s.s.) driven by repeated elements and novel gene families across ecological guilds.</title>
        <authorList>
            <consortium name="Lawrence Berkeley National Laboratory"/>
            <person name="Harder C.B."/>
            <person name="Miyauchi S."/>
            <person name="Viragh M."/>
            <person name="Kuo A."/>
            <person name="Thoen E."/>
            <person name="Andreopoulos B."/>
            <person name="Lu D."/>
            <person name="Skrede I."/>
            <person name="Drula E."/>
            <person name="Henrissat B."/>
            <person name="Morin E."/>
            <person name="Kohler A."/>
            <person name="Barry K."/>
            <person name="LaButti K."/>
            <person name="Morin E."/>
            <person name="Salamov A."/>
            <person name="Lipzen A."/>
            <person name="Mereny Z."/>
            <person name="Hegedus B."/>
            <person name="Baldrian P."/>
            <person name="Stursova M."/>
            <person name="Weitz H."/>
            <person name="Taylor A."/>
            <person name="Grigoriev I.V."/>
            <person name="Nagy L.G."/>
            <person name="Martin F."/>
            <person name="Kauserud H."/>
        </authorList>
    </citation>
    <scope>NUCLEOTIDE SEQUENCE</scope>
    <source>
        <strain evidence="1">9284</strain>
    </source>
</reference>
<gene>
    <name evidence="1" type="ORF">FB45DRAFT_1006852</name>
</gene>
<comment type="caution">
    <text evidence="1">The sequence shown here is derived from an EMBL/GenBank/DDBJ whole genome shotgun (WGS) entry which is preliminary data.</text>
</comment>
<proteinExistence type="predicted"/>
<evidence type="ECO:0000313" key="1">
    <source>
        <dbReference type="EMBL" id="KAJ7620248.1"/>
    </source>
</evidence>
<dbReference type="EMBL" id="JARKIF010000017">
    <property type="protein sequence ID" value="KAJ7620248.1"/>
    <property type="molecule type" value="Genomic_DNA"/>
</dbReference>